<organism evidence="2 3">
    <name type="scientific">Gemmatimonas aurantiaca (strain DSM 14586 / JCM 11422 / NBRC 100505 / T-27)</name>
    <dbReference type="NCBI Taxonomy" id="379066"/>
    <lineage>
        <taxon>Bacteria</taxon>
        <taxon>Pseudomonadati</taxon>
        <taxon>Gemmatimonadota</taxon>
        <taxon>Gemmatimonadia</taxon>
        <taxon>Gemmatimonadales</taxon>
        <taxon>Gemmatimonadaceae</taxon>
        <taxon>Gemmatimonas</taxon>
    </lineage>
</organism>
<sequence length="170" mass="18614">MLYFDIRSLEAGAESVDGTLEVSDPVWQESDARPVEPGVHVVGRLSGAGAGRFYFSGRFEGAAVAECRRCLREVTVPVSDEVHLLFAESEVDEADEDDVVPIPAGERDLDLRPALREEWLMAVPAFALCREDCQGFCPSCGTDRNSEACTCPPPSDPRWDGLRVAREPQS</sequence>
<dbReference type="Pfam" id="PF02620">
    <property type="entry name" value="YceD"/>
    <property type="match status" value="1"/>
</dbReference>
<dbReference type="AlphaFoldDB" id="C1A8X4"/>
<accession>C1A8X4</accession>
<dbReference type="HOGENOM" id="CLU_100236_1_2_0"/>
<dbReference type="STRING" id="379066.GAU_1642"/>
<feature type="compositionally biased region" description="Basic and acidic residues" evidence="1">
    <location>
        <begin position="157"/>
        <end position="170"/>
    </location>
</feature>
<dbReference type="InterPro" id="IPR003772">
    <property type="entry name" value="YceD"/>
</dbReference>
<evidence type="ECO:0000256" key="1">
    <source>
        <dbReference type="SAM" id="MobiDB-lite"/>
    </source>
</evidence>
<dbReference type="PANTHER" id="PTHR34374:SF1">
    <property type="entry name" value="LARGE RIBOSOMAL RNA SUBUNIT ACCUMULATION PROTEIN YCED HOMOLOG 1, CHLOROPLASTIC"/>
    <property type="match status" value="1"/>
</dbReference>
<reference evidence="3" key="1">
    <citation type="submission" date="2006-03" db="EMBL/GenBank/DDBJ databases">
        <title>Complete genome sequence of Gemmatimonas aurantiaca T-27 that represents a novel phylum Gemmatimonadetes.</title>
        <authorList>
            <person name="Takasaki K."/>
            <person name="Ichikawa N."/>
            <person name="Miura H."/>
            <person name="Matsushita S."/>
            <person name="Watanabe Y."/>
            <person name="Oguchi A."/>
            <person name="Ankai A."/>
            <person name="Yashiro I."/>
            <person name="Takahashi M."/>
            <person name="Terui Y."/>
            <person name="Fukui S."/>
            <person name="Yokoyama H."/>
            <person name="Tanikawa S."/>
            <person name="Hanada S."/>
            <person name="Kamagata Y."/>
            <person name="Fujita N."/>
        </authorList>
    </citation>
    <scope>NUCLEOTIDE SEQUENCE [LARGE SCALE GENOMIC DNA]</scope>
    <source>
        <strain evidence="3">T-27 / DSM 14586 / JCM 11422 / NBRC 100505</strain>
    </source>
</reference>
<name>C1A8X4_GEMAT</name>
<protein>
    <recommendedName>
        <fullName evidence="4">DUF177 domain-containing protein</fullName>
    </recommendedName>
</protein>
<feature type="region of interest" description="Disordered" evidence="1">
    <location>
        <begin position="144"/>
        <end position="170"/>
    </location>
</feature>
<dbReference type="eggNOG" id="COG1399">
    <property type="taxonomic scope" value="Bacteria"/>
</dbReference>
<evidence type="ECO:0008006" key="4">
    <source>
        <dbReference type="Google" id="ProtNLM"/>
    </source>
</evidence>
<dbReference type="RefSeq" id="WP_012683131.1">
    <property type="nucleotide sequence ID" value="NC_012489.1"/>
</dbReference>
<evidence type="ECO:0000313" key="3">
    <source>
        <dbReference type="Proteomes" id="UP000002209"/>
    </source>
</evidence>
<dbReference type="OrthoDB" id="9790372at2"/>
<dbReference type="EMBL" id="AP009153">
    <property type="protein sequence ID" value="BAH38684.1"/>
    <property type="molecule type" value="Genomic_DNA"/>
</dbReference>
<keyword evidence="3" id="KW-1185">Reference proteome</keyword>
<dbReference type="KEGG" id="gau:GAU_1642"/>
<gene>
    <name evidence="2" type="ordered locus">GAU_1642</name>
</gene>
<dbReference type="Proteomes" id="UP000002209">
    <property type="component" value="Chromosome"/>
</dbReference>
<dbReference type="PANTHER" id="PTHR34374">
    <property type="entry name" value="LARGE RIBOSOMAL RNA SUBUNIT ACCUMULATION PROTEIN YCED HOMOLOG 1, CHLOROPLASTIC"/>
    <property type="match status" value="1"/>
</dbReference>
<evidence type="ECO:0000313" key="2">
    <source>
        <dbReference type="EMBL" id="BAH38684.1"/>
    </source>
</evidence>
<proteinExistence type="predicted"/>